<keyword evidence="1" id="KW-0732">Signal</keyword>
<dbReference type="SUPFAM" id="SSF55961">
    <property type="entry name" value="Bet v1-like"/>
    <property type="match status" value="1"/>
</dbReference>
<sequence length="208" mass="23731">MKNIFTSLLLILLLSNKLLAQEWDIDKTENGSITVKSRVFNQENDGKKSQIVQYEASTIADVDISQLLKVIKDASKHKYFSEDTEESKKLRDLPNGEWLVYYLVDAPFPIPNNDLIVKMSMIEGVDEVSLYGTAVPDMYKMEDVKRMTYYNISYEIKKIEDGKSELITKVSMTPVTKAPDFLVKTWLPDGPSDIVKNIIIEAKKVNLD</sequence>
<accession>A0A1S1YSM6</accession>
<dbReference type="Gene3D" id="3.30.530.20">
    <property type="match status" value="1"/>
</dbReference>
<feature type="chain" id="PRO_5010185756" description="START domain-containing protein" evidence="1">
    <location>
        <begin position="21"/>
        <end position="208"/>
    </location>
</feature>
<dbReference type="STRING" id="915059.NH26_20715"/>
<keyword evidence="3" id="KW-1185">Reference proteome</keyword>
<protein>
    <recommendedName>
        <fullName evidence="4">START domain-containing protein</fullName>
    </recommendedName>
</protein>
<organism evidence="2 3">
    <name type="scientific">Flammeovirga pacifica</name>
    <dbReference type="NCBI Taxonomy" id="915059"/>
    <lineage>
        <taxon>Bacteria</taxon>
        <taxon>Pseudomonadati</taxon>
        <taxon>Bacteroidota</taxon>
        <taxon>Cytophagia</taxon>
        <taxon>Cytophagales</taxon>
        <taxon>Flammeovirgaceae</taxon>
        <taxon>Flammeovirga</taxon>
    </lineage>
</organism>
<gene>
    <name evidence="2" type="ORF">NH26_20715</name>
</gene>
<evidence type="ECO:0008006" key="4">
    <source>
        <dbReference type="Google" id="ProtNLM"/>
    </source>
</evidence>
<evidence type="ECO:0000313" key="3">
    <source>
        <dbReference type="Proteomes" id="UP000179797"/>
    </source>
</evidence>
<reference evidence="2 3" key="1">
    <citation type="journal article" date="2012" name="Int. J. Syst. Evol. Microbiol.">
        <title>Flammeovirga pacifica sp. nov., isolated from deep-sea sediment.</title>
        <authorList>
            <person name="Xu H."/>
            <person name="Fu Y."/>
            <person name="Yang N."/>
            <person name="Ding Z."/>
            <person name="Lai Q."/>
            <person name="Zeng R."/>
        </authorList>
    </citation>
    <scope>NUCLEOTIDE SEQUENCE [LARGE SCALE GENOMIC DNA]</scope>
    <source>
        <strain evidence="3">DSM 24597 / LMG 26175 / WPAGA1</strain>
    </source>
</reference>
<evidence type="ECO:0000256" key="1">
    <source>
        <dbReference type="SAM" id="SignalP"/>
    </source>
</evidence>
<feature type="signal peptide" evidence="1">
    <location>
        <begin position="1"/>
        <end position="20"/>
    </location>
</feature>
<dbReference type="EMBL" id="JRYR02000002">
    <property type="protein sequence ID" value="OHX64034.1"/>
    <property type="molecule type" value="Genomic_DNA"/>
</dbReference>
<name>A0A1S1YSM6_FLAPC</name>
<dbReference type="Proteomes" id="UP000179797">
    <property type="component" value="Unassembled WGS sequence"/>
</dbReference>
<proteinExistence type="predicted"/>
<dbReference type="AlphaFoldDB" id="A0A1S1YSM6"/>
<comment type="caution">
    <text evidence="2">The sequence shown here is derived from an EMBL/GenBank/DDBJ whole genome shotgun (WGS) entry which is preliminary data.</text>
</comment>
<dbReference type="InterPro" id="IPR023393">
    <property type="entry name" value="START-like_dom_sf"/>
</dbReference>
<evidence type="ECO:0000313" key="2">
    <source>
        <dbReference type="EMBL" id="OHX64034.1"/>
    </source>
</evidence>